<dbReference type="Pfam" id="PF13410">
    <property type="entry name" value="GST_C_2"/>
    <property type="match status" value="1"/>
</dbReference>
<comment type="similarity">
    <text evidence="1">Belongs to the GST superfamily.</text>
</comment>
<dbReference type="Gene3D" id="1.20.1050.10">
    <property type="match status" value="1"/>
</dbReference>
<dbReference type="PANTHER" id="PTHR44051">
    <property type="entry name" value="GLUTATHIONE S-TRANSFERASE-RELATED"/>
    <property type="match status" value="1"/>
</dbReference>
<sequence>MENRPTAAPRHERPLPCGKHRLQLHSMATPNGQKVTIALEMTGAAYDAHYADIMAGDQYGAAFTAANPNQKIPLLIDTAGPLAGGGTGYVPLMESGAILLYLAEAFPASGLLPADSAARAVALQWLFWVAGAAPYWGQFGHFAFYQATKLPYPIARYTMEAARLLDVLDRRLADATWVGGSMFSVADCAAYPWVECIVHRYQAGETLQVDERPHLKRWRAACAAHPAVKKGMLINGVADGAEFRNYSTAGSGATA</sequence>
<organism evidence="4 5">
    <name type="scientific">Porphyra umbilicalis</name>
    <name type="common">Purple laver</name>
    <name type="synonym">Red alga</name>
    <dbReference type="NCBI Taxonomy" id="2786"/>
    <lineage>
        <taxon>Eukaryota</taxon>
        <taxon>Rhodophyta</taxon>
        <taxon>Bangiophyceae</taxon>
        <taxon>Bangiales</taxon>
        <taxon>Bangiaceae</taxon>
        <taxon>Porphyra</taxon>
    </lineage>
</organism>
<evidence type="ECO:0000259" key="2">
    <source>
        <dbReference type="PROSITE" id="PS50404"/>
    </source>
</evidence>
<dbReference type="InterPro" id="IPR004045">
    <property type="entry name" value="Glutathione_S-Trfase_N"/>
</dbReference>
<dbReference type="Proteomes" id="UP000218209">
    <property type="component" value="Unassembled WGS sequence"/>
</dbReference>
<keyword evidence="5" id="KW-1185">Reference proteome</keyword>
<dbReference type="PROSITE" id="PS50405">
    <property type="entry name" value="GST_CTER"/>
    <property type="match status" value="1"/>
</dbReference>
<dbReference type="Pfam" id="PF13417">
    <property type="entry name" value="GST_N_3"/>
    <property type="match status" value="1"/>
</dbReference>
<dbReference type="Gene3D" id="3.40.30.10">
    <property type="entry name" value="Glutaredoxin"/>
    <property type="match status" value="1"/>
</dbReference>
<dbReference type="AlphaFoldDB" id="A0A1X6NQ22"/>
<dbReference type="SFLD" id="SFLDG00358">
    <property type="entry name" value="Main_(cytGST)"/>
    <property type="match status" value="1"/>
</dbReference>
<dbReference type="EMBL" id="KV919222">
    <property type="protein sequence ID" value="OSX70691.1"/>
    <property type="molecule type" value="Genomic_DNA"/>
</dbReference>
<dbReference type="SFLD" id="SFLDG01151">
    <property type="entry name" value="Main.2:_Nu-like"/>
    <property type="match status" value="1"/>
</dbReference>
<accession>A0A1X6NQ22</accession>
<dbReference type="PANTHER" id="PTHR44051:SF22">
    <property type="entry name" value="DISULFIDE-BOND OXIDOREDUCTASE YGHU"/>
    <property type="match status" value="1"/>
</dbReference>
<evidence type="ECO:0000313" key="5">
    <source>
        <dbReference type="Proteomes" id="UP000218209"/>
    </source>
</evidence>
<dbReference type="SUPFAM" id="SSF52833">
    <property type="entry name" value="Thioredoxin-like"/>
    <property type="match status" value="1"/>
</dbReference>
<dbReference type="PROSITE" id="PS50404">
    <property type="entry name" value="GST_NTER"/>
    <property type="match status" value="1"/>
</dbReference>
<gene>
    <name evidence="4" type="ORF">BU14_0690s0005</name>
</gene>
<dbReference type="OrthoDB" id="422574at2759"/>
<protein>
    <recommendedName>
        <fullName evidence="6">Glutathione S-transferase</fullName>
    </recommendedName>
</protein>
<evidence type="ECO:0000313" key="4">
    <source>
        <dbReference type="EMBL" id="OSX70691.1"/>
    </source>
</evidence>
<proteinExistence type="inferred from homology"/>
<dbReference type="SUPFAM" id="SSF47616">
    <property type="entry name" value="GST C-terminal domain-like"/>
    <property type="match status" value="1"/>
</dbReference>
<dbReference type="SFLD" id="SFLDS00019">
    <property type="entry name" value="Glutathione_Transferase_(cytos"/>
    <property type="match status" value="1"/>
</dbReference>
<evidence type="ECO:0000256" key="1">
    <source>
        <dbReference type="ARBA" id="ARBA00007409"/>
    </source>
</evidence>
<evidence type="ECO:0008006" key="6">
    <source>
        <dbReference type="Google" id="ProtNLM"/>
    </source>
</evidence>
<feature type="domain" description="GST C-terminal" evidence="3">
    <location>
        <begin position="115"/>
        <end position="243"/>
    </location>
</feature>
<feature type="domain" description="GST N-terminal" evidence="2">
    <location>
        <begin position="19"/>
        <end position="110"/>
    </location>
</feature>
<evidence type="ECO:0000259" key="3">
    <source>
        <dbReference type="PROSITE" id="PS50405"/>
    </source>
</evidence>
<dbReference type="InterPro" id="IPR036282">
    <property type="entry name" value="Glutathione-S-Trfase_C_sf"/>
</dbReference>
<dbReference type="InterPro" id="IPR036249">
    <property type="entry name" value="Thioredoxin-like_sf"/>
</dbReference>
<dbReference type="CDD" id="cd03048">
    <property type="entry name" value="GST_N_Ure2p_like"/>
    <property type="match status" value="1"/>
</dbReference>
<name>A0A1X6NQ22_PORUM</name>
<reference evidence="4 5" key="1">
    <citation type="submission" date="2017-03" db="EMBL/GenBank/DDBJ databases">
        <title>WGS assembly of Porphyra umbilicalis.</title>
        <authorList>
            <person name="Brawley S.H."/>
            <person name="Blouin N.A."/>
            <person name="Ficko-Blean E."/>
            <person name="Wheeler G.L."/>
            <person name="Lohr M."/>
            <person name="Goodson H.V."/>
            <person name="Jenkins J.W."/>
            <person name="Blaby-Haas C.E."/>
            <person name="Helliwell K.E."/>
            <person name="Chan C."/>
            <person name="Marriage T."/>
            <person name="Bhattacharya D."/>
            <person name="Klein A.S."/>
            <person name="Badis Y."/>
            <person name="Brodie J."/>
            <person name="Cao Y."/>
            <person name="Collen J."/>
            <person name="Dittami S.M."/>
            <person name="Gachon C.M."/>
            <person name="Green B.R."/>
            <person name="Karpowicz S."/>
            <person name="Kim J.W."/>
            <person name="Kudahl U."/>
            <person name="Lin S."/>
            <person name="Michel G."/>
            <person name="Mittag M."/>
            <person name="Olson B.J."/>
            <person name="Pangilinan J."/>
            <person name="Peng Y."/>
            <person name="Qiu H."/>
            <person name="Shu S."/>
            <person name="Singer J.T."/>
            <person name="Smith A.G."/>
            <person name="Sprecher B.N."/>
            <person name="Wagner V."/>
            <person name="Wang W."/>
            <person name="Wang Z.-Y."/>
            <person name="Yan J."/>
            <person name="Yarish C."/>
            <person name="Zoeuner-Riek S."/>
            <person name="Zhuang Y."/>
            <person name="Zou Y."/>
            <person name="Lindquist E.A."/>
            <person name="Grimwood J."/>
            <person name="Barry K."/>
            <person name="Rokhsar D.S."/>
            <person name="Schmutz J."/>
            <person name="Stiller J.W."/>
            <person name="Grossman A.R."/>
            <person name="Prochnik S.E."/>
        </authorList>
    </citation>
    <scope>NUCLEOTIDE SEQUENCE [LARGE SCALE GENOMIC DNA]</scope>
    <source>
        <strain evidence="4">4086291</strain>
    </source>
</reference>
<dbReference type="InterPro" id="IPR040079">
    <property type="entry name" value="Glutathione_S-Trfase"/>
</dbReference>
<dbReference type="InterPro" id="IPR010987">
    <property type="entry name" value="Glutathione-S-Trfase_C-like"/>
</dbReference>